<keyword evidence="2" id="KW-0378">Hydrolase</keyword>
<dbReference type="Pfam" id="PF00293">
    <property type="entry name" value="NUDIX"/>
    <property type="match status" value="1"/>
</dbReference>
<keyword evidence="3" id="KW-1185">Reference proteome</keyword>
<dbReference type="FunFam" id="3.90.79.10:FF:000112">
    <property type="entry name" value="NUDIX hydrolase dihydroneopterin triphosphate pyrophosphohydrolase/hydrolase"/>
    <property type="match status" value="1"/>
</dbReference>
<organism evidence="2 3">
    <name type="scientific">Strigomonas culicis</name>
    <dbReference type="NCBI Taxonomy" id="28005"/>
    <lineage>
        <taxon>Eukaryota</taxon>
        <taxon>Discoba</taxon>
        <taxon>Euglenozoa</taxon>
        <taxon>Kinetoplastea</taxon>
        <taxon>Metakinetoplastina</taxon>
        <taxon>Trypanosomatida</taxon>
        <taxon>Trypanosomatidae</taxon>
        <taxon>Strigomonadinae</taxon>
        <taxon>Strigomonas</taxon>
    </lineage>
</organism>
<reference evidence="2 3" key="1">
    <citation type="journal article" date="2013" name="PLoS ONE">
        <title>Predicting the Proteins of Angomonas deanei, Strigomonas culicis and Their Respective Endosymbionts Reveals New Aspects of the Trypanosomatidae Family.</title>
        <authorList>
            <person name="Motta M.C."/>
            <person name="Martins A.C."/>
            <person name="de Souza S.S."/>
            <person name="Catta-Preta C.M."/>
            <person name="Silva R."/>
            <person name="Klein C.C."/>
            <person name="de Almeida L.G."/>
            <person name="de Lima Cunha O."/>
            <person name="Ciapina L.P."/>
            <person name="Brocchi M."/>
            <person name="Colabardini A.C."/>
            <person name="de Araujo Lima B."/>
            <person name="Machado C.R."/>
            <person name="de Almeida Soares C.M."/>
            <person name="Probst C.M."/>
            <person name="de Menezes C.B."/>
            <person name="Thompson C.E."/>
            <person name="Bartholomeu D.C."/>
            <person name="Gradia D.F."/>
            <person name="Pavoni D.P."/>
            <person name="Grisard E.C."/>
            <person name="Fantinatti-Garboggini F."/>
            <person name="Marchini F.K."/>
            <person name="Rodrigues-Luiz G.F."/>
            <person name="Wagner G."/>
            <person name="Goldman G.H."/>
            <person name="Fietto J.L."/>
            <person name="Elias M.C."/>
            <person name="Goldman M.H."/>
            <person name="Sagot M.F."/>
            <person name="Pereira M."/>
            <person name="Stoco P.H."/>
            <person name="de Mendonca-Neto R.P."/>
            <person name="Teixeira S.M."/>
            <person name="Maciel T.E."/>
            <person name="de Oliveira Mendes T.A."/>
            <person name="Urmenyi T.P."/>
            <person name="de Souza W."/>
            <person name="Schenkman S."/>
            <person name="de Vasconcelos A.T."/>
        </authorList>
    </citation>
    <scope>NUCLEOTIDE SEQUENCE [LARGE SCALE GENOMIC DNA]</scope>
</reference>
<proteinExistence type="predicted"/>
<accession>S9UYI0</accession>
<feature type="domain" description="Nudix hydrolase" evidence="1">
    <location>
        <begin position="2"/>
        <end position="155"/>
    </location>
</feature>
<dbReference type="PROSITE" id="PS51462">
    <property type="entry name" value="NUDIX"/>
    <property type="match status" value="1"/>
</dbReference>
<dbReference type="AlphaFoldDB" id="S9UYI0"/>
<gene>
    <name evidence="2" type="ORF">STCU_01962</name>
</gene>
<dbReference type="SUPFAM" id="SSF55811">
    <property type="entry name" value="Nudix"/>
    <property type="match status" value="1"/>
</dbReference>
<evidence type="ECO:0000259" key="1">
    <source>
        <dbReference type="PROSITE" id="PS51462"/>
    </source>
</evidence>
<dbReference type="EMBL" id="ATMH01001962">
    <property type="protein sequence ID" value="EPY33804.1"/>
    <property type="molecule type" value="Genomic_DNA"/>
</dbReference>
<sequence>MMYRPNVCAFLFNENVEFLGCLRIRSTYFQTVQGGIEKEDTDVLLAAYREIDEEIGIKKDMLEFVQEILPPDGDPKTFRYTLAPKANLRRYGYIGQEQRILLFFMKKAHIQHVNVVTPKEAGVPQEFERVEWMSMDQLRQRCSPEKAHIFALVAQLAPPIAQAYLRERHAPPADGIEAA</sequence>
<comment type="caution">
    <text evidence="2">The sequence shown here is derived from an EMBL/GenBank/DDBJ whole genome shotgun (WGS) entry which is preliminary data.</text>
</comment>
<dbReference type="InterPro" id="IPR015797">
    <property type="entry name" value="NUDIX_hydrolase-like_dom_sf"/>
</dbReference>
<dbReference type="OrthoDB" id="276276at2759"/>
<protein>
    <submittedName>
        <fullName evidence="2">NUDIX hydrolase, conserved</fullName>
    </submittedName>
</protein>
<dbReference type="Proteomes" id="UP000015354">
    <property type="component" value="Unassembled WGS sequence"/>
</dbReference>
<dbReference type="Gene3D" id="3.90.79.10">
    <property type="entry name" value="Nucleoside Triphosphate Pyrophosphohydrolase"/>
    <property type="match status" value="1"/>
</dbReference>
<dbReference type="InterPro" id="IPR000086">
    <property type="entry name" value="NUDIX_hydrolase_dom"/>
</dbReference>
<evidence type="ECO:0000313" key="2">
    <source>
        <dbReference type="EMBL" id="EPY33804.1"/>
    </source>
</evidence>
<dbReference type="GO" id="GO:0016787">
    <property type="term" value="F:hydrolase activity"/>
    <property type="evidence" value="ECO:0007669"/>
    <property type="project" value="UniProtKB-KW"/>
</dbReference>
<name>S9UYI0_9TRYP</name>
<evidence type="ECO:0000313" key="3">
    <source>
        <dbReference type="Proteomes" id="UP000015354"/>
    </source>
</evidence>